<dbReference type="SUPFAM" id="SSF53850">
    <property type="entry name" value="Periplasmic binding protein-like II"/>
    <property type="match status" value="1"/>
</dbReference>
<dbReference type="CDD" id="cd00995">
    <property type="entry name" value="PBP2_NikA_DppA_OppA_like"/>
    <property type="match status" value="1"/>
</dbReference>
<evidence type="ECO:0000313" key="6">
    <source>
        <dbReference type="Proteomes" id="UP000179769"/>
    </source>
</evidence>
<comment type="similarity">
    <text evidence="1">Belongs to the bacterial solute-binding protein 5 family.</text>
</comment>
<reference evidence="6" key="1">
    <citation type="submission" date="2016-07" db="EMBL/GenBank/DDBJ databases">
        <title>Frankia sp. NRRL B-16219 Genome sequencing.</title>
        <authorList>
            <person name="Ghodhbane-Gtari F."/>
            <person name="Swanson E."/>
            <person name="Gueddou A."/>
            <person name="Louati M."/>
            <person name="Nouioui I."/>
            <person name="Hezbri K."/>
            <person name="Abebe-Akele F."/>
            <person name="Simpson S."/>
            <person name="Morris K."/>
            <person name="Thomas K."/>
            <person name="Gtari M."/>
            <person name="Tisa L.S."/>
        </authorList>
    </citation>
    <scope>NUCLEOTIDE SEQUENCE [LARGE SCALE GENOMIC DNA]</scope>
    <source>
        <strain evidence="6">NRRL B-16219</strain>
    </source>
</reference>
<keyword evidence="6" id="KW-1185">Reference proteome</keyword>
<dbReference type="Proteomes" id="UP000179769">
    <property type="component" value="Unassembled WGS sequence"/>
</dbReference>
<dbReference type="Pfam" id="PF00496">
    <property type="entry name" value="SBP_bac_5"/>
    <property type="match status" value="1"/>
</dbReference>
<feature type="domain" description="Solute-binding protein family 5" evidence="4">
    <location>
        <begin position="49"/>
        <end position="397"/>
    </location>
</feature>
<dbReference type="PANTHER" id="PTHR30290:SF9">
    <property type="entry name" value="OLIGOPEPTIDE-BINDING PROTEIN APPA"/>
    <property type="match status" value="1"/>
</dbReference>
<evidence type="ECO:0000256" key="2">
    <source>
        <dbReference type="ARBA" id="ARBA00022448"/>
    </source>
</evidence>
<name>A0A1S1QLR3_9ACTN</name>
<gene>
    <name evidence="5" type="ORF">BBK14_15450</name>
</gene>
<dbReference type="InterPro" id="IPR000914">
    <property type="entry name" value="SBP_5_dom"/>
</dbReference>
<dbReference type="AlphaFoldDB" id="A0A1S1QLR3"/>
<keyword evidence="2" id="KW-0813">Transport</keyword>
<dbReference type="Gene3D" id="3.10.105.10">
    <property type="entry name" value="Dipeptide-binding Protein, Domain 3"/>
    <property type="match status" value="1"/>
</dbReference>
<comment type="caution">
    <text evidence="5">The sequence shown here is derived from an EMBL/GenBank/DDBJ whole genome shotgun (WGS) entry which is preliminary data.</text>
</comment>
<evidence type="ECO:0000256" key="3">
    <source>
        <dbReference type="ARBA" id="ARBA00022729"/>
    </source>
</evidence>
<dbReference type="GO" id="GO:1904680">
    <property type="term" value="F:peptide transmembrane transporter activity"/>
    <property type="evidence" value="ECO:0007669"/>
    <property type="project" value="TreeGrafter"/>
</dbReference>
<dbReference type="InterPro" id="IPR030678">
    <property type="entry name" value="Peptide/Ni-bd"/>
</dbReference>
<keyword evidence="3" id="KW-0732">Signal</keyword>
<dbReference type="PIRSF" id="PIRSF002741">
    <property type="entry name" value="MppA"/>
    <property type="match status" value="1"/>
</dbReference>
<dbReference type="GO" id="GO:0042597">
    <property type="term" value="C:periplasmic space"/>
    <property type="evidence" value="ECO:0007669"/>
    <property type="project" value="UniProtKB-ARBA"/>
</dbReference>
<organism evidence="5 6">
    <name type="scientific">Parafrankia soli</name>
    <dbReference type="NCBI Taxonomy" id="2599596"/>
    <lineage>
        <taxon>Bacteria</taxon>
        <taxon>Bacillati</taxon>
        <taxon>Actinomycetota</taxon>
        <taxon>Actinomycetes</taxon>
        <taxon>Frankiales</taxon>
        <taxon>Frankiaceae</taxon>
        <taxon>Parafrankia</taxon>
    </lineage>
</organism>
<evidence type="ECO:0000313" key="5">
    <source>
        <dbReference type="EMBL" id="OHV34509.1"/>
    </source>
</evidence>
<dbReference type="InterPro" id="IPR039424">
    <property type="entry name" value="SBP_5"/>
</dbReference>
<dbReference type="Gene3D" id="3.40.190.10">
    <property type="entry name" value="Periplasmic binding protein-like II"/>
    <property type="match status" value="1"/>
</dbReference>
<dbReference type="PANTHER" id="PTHR30290">
    <property type="entry name" value="PERIPLASMIC BINDING COMPONENT OF ABC TRANSPORTER"/>
    <property type="match status" value="1"/>
</dbReference>
<proteinExistence type="inferred from homology"/>
<dbReference type="GO" id="GO:0015833">
    <property type="term" value="P:peptide transport"/>
    <property type="evidence" value="ECO:0007669"/>
    <property type="project" value="TreeGrafter"/>
</dbReference>
<sequence>MAGGEARILLLSEPRTMDPAVIGNVYASGALIGNALYGTLMTDDEAGEIHYSMAESFESADNGKTFELKLRPGLVFSDGTPLNADAVKFNWDRTKEPATGSASRADAAMIASSEVVDDVTLRVTLVTPVPKYSEAIVTSTLNWIASPAALRKGGPAFDENPIGAGPFTLQNWARQDNMRLVKNPRYWDAPRPYLDSLVLRPAQDSNQRYNTLLTGGADLAVDSSWINLGKADEAGLPVDFLPASGGIVAALNTRRAPFDDVRARQAVAKALDMDALNLAVWNGSARMATTLFTDSSPFYSPTPLQKTDKATAQKLFDELAAEGKPVSFSFTTTPASENRKMAENIQAQLSAFKNVKFQVRVIEVAEFSALRTSHDYDAVLTSSMFLDPDPRLPTTLLGGSSANLSMLDDPQLNESLLAGRTATTVEERKKAYDRVQARLTEVVPMIFFARGPLGAISARNVGGVTQYGLGSLLPEKLWIQS</sequence>
<protein>
    <submittedName>
        <fullName evidence="5">ABC transporter substrate-binding protein</fullName>
    </submittedName>
</protein>
<evidence type="ECO:0000256" key="1">
    <source>
        <dbReference type="ARBA" id="ARBA00005695"/>
    </source>
</evidence>
<dbReference type="EMBL" id="MAXA01000136">
    <property type="protein sequence ID" value="OHV34509.1"/>
    <property type="molecule type" value="Genomic_DNA"/>
</dbReference>
<dbReference type="GO" id="GO:0043190">
    <property type="term" value="C:ATP-binding cassette (ABC) transporter complex"/>
    <property type="evidence" value="ECO:0007669"/>
    <property type="project" value="InterPro"/>
</dbReference>
<accession>A0A1S1QLR3</accession>
<evidence type="ECO:0000259" key="4">
    <source>
        <dbReference type="Pfam" id="PF00496"/>
    </source>
</evidence>